<gene>
    <name evidence="7" type="ORF">PC110_g12437</name>
    <name evidence="2" type="ORF">PC113_g18170</name>
    <name evidence="3" type="ORF">PC115_g16132</name>
    <name evidence="4" type="ORF">PC117_g11037</name>
    <name evidence="5" type="ORF">PC118_g16329</name>
    <name evidence="6" type="ORF">PC129_g17352</name>
</gene>
<feature type="compositionally biased region" description="Basic residues" evidence="1">
    <location>
        <begin position="146"/>
        <end position="159"/>
    </location>
</feature>
<keyword evidence="8" id="KW-1185">Reference proteome</keyword>
<dbReference type="EMBL" id="RCMI01000689">
    <property type="protein sequence ID" value="KAG2900689.1"/>
    <property type="molecule type" value="Genomic_DNA"/>
</dbReference>
<evidence type="ECO:0000313" key="2">
    <source>
        <dbReference type="EMBL" id="KAG2845509.1"/>
    </source>
</evidence>
<dbReference type="EMBL" id="RCMV01000925">
    <property type="protein sequence ID" value="KAG3211675.1"/>
    <property type="molecule type" value="Genomic_DNA"/>
</dbReference>
<dbReference type="VEuPathDB" id="FungiDB:PC110_g12437"/>
<evidence type="ECO:0000313" key="6">
    <source>
        <dbReference type="EMBL" id="KAG3211675.1"/>
    </source>
</evidence>
<reference evidence="7 8" key="1">
    <citation type="submission" date="2018-01" db="EMBL/GenBank/DDBJ databases">
        <title>Draft genome of the strawberry crown rot pathogen Phytophthora cactorum.</title>
        <authorList>
            <person name="Armitage A.D."/>
            <person name="Lysoe E."/>
            <person name="Nellist C.F."/>
            <person name="Harrison R.J."/>
            <person name="Brurberg M.B."/>
        </authorList>
    </citation>
    <scope>NUCLEOTIDE SEQUENCE [LARGE SCALE GENOMIC DNA]</scope>
    <source>
        <strain evidence="7 8">10300</strain>
    </source>
</reference>
<feature type="compositionally biased region" description="Polar residues" evidence="1">
    <location>
        <begin position="69"/>
        <end position="91"/>
    </location>
</feature>
<dbReference type="Proteomes" id="UP000774804">
    <property type="component" value="Unassembled WGS sequence"/>
</dbReference>
<dbReference type="EMBL" id="RCMK01000278">
    <property type="protein sequence ID" value="KAG2939102.1"/>
    <property type="molecule type" value="Genomic_DNA"/>
</dbReference>
<feature type="compositionally biased region" description="Polar residues" evidence="1">
    <location>
        <begin position="160"/>
        <end position="179"/>
    </location>
</feature>
<dbReference type="Proteomes" id="UP000736787">
    <property type="component" value="Unassembled WGS sequence"/>
</dbReference>
<protein>
    <submittedName>
        <fullName evidence="7">Uncharacterized protein</fullName>
    </submittedName>
</protein>
<evidence type="ECO:0000313" key="4">
    <source>
        <dbReference type="EMBL" id="KAG2939102.1"/>
    </source>
</evidence>
<reference evidence="2" key="2">
    <citation type="submission" date="2018-10" db="EMBL/GenBank/DDBJ databases">
        <title>Effector identification in a new, highly contiguous assembly of the strawberry crown rot pathogen Phytophthora cactorum.</title>
        <authorList>
            <person name="Armitage A.D."/>
            <person name="Nellist C.F."/>
            <person name="Bates H."/>
            <person name="Vickerstaff R.J."/>
            <person name="Harrison R.J."/>
        </authorList>
    </citation>
    <scope>NUCLEOTIDE SEQUENCE</scope>
    <source>
        <strain evidence="2">15-7</strain>
        <strain evidence="3">4032</strain>
        <strain evidence="4">4040</strain>
        <strain evidence="5">P415</strain>
        <strain evidence="6">P421</strain>
    </source>
</reference>
<dbReference type="EMBL" id="MJFZ01000332">
    <property type="protein sequence ID" value="RAW31218.1"/>
    <property type="molecule type" value="Genomic_DNA"/>
</dbReference>
<dbReference type="Proteomes" id="UP000251314">
    <property type="component" value="Unassembled WGS sequence"/>
</dbReference>
<feature type="region of interest" description="Disordered" evidence="1">
    <location>
        <begin position="44"/>
        <end position="91"/>
    </location>
</feature>
<evidence type="ECO:0000313" key="3">
    <source>
        <dbReference type="EMBL" id="KAG2900689.1"/>
    </source>
</evidence>
<evidence type="ECO:0000313" key="5">
    <source>
        <dbReference type="EMBL" id="KAG2971354.1"/>
    </source>
</evidence>
<dbReference type="Proteomes" id="UP000697107">
    <property type="component" value="Unassembled WGS sequence"/>
</dbReference>
<accession>A0A329S6B4</accession>
<proteinExistence type="predicted"/>
<evidence type="ECO:0000256" key="1">
    <source>
        <dbReference type="SAM" id="MobiDB-lite"/>
    </source>
</evidence>
<comment type="caution">
    <text evidence="7">The sequence shown here is derived from an EMBL/GenBank/DDBJ whole genome shotgun (WGS) entry which is preliminary data.</text>
</comment>
<organism evidence="7 8">
    <name type="scientific">Phytophthora cactorum</name>
    <dbReference type="NCBI Taxonomy" id="29920"/>
    <lineage>
        <taxon>Eukaryota</taxon>
        <taxon>Sar</taxon>
        <taxon>Stramenopiles</taxon>
        <taxon>Oomycota</taxon>
        <taxon>Peronosporomycetes</taxon>
        <taxon>Peronosporales</taxon>
        <taxon>Peronosporaceae</taxon>
        <taxon>Phytophthora</taxon>
    </lineage>
</organism>
<dbReference type="Proteomes" id="UP000735874">
    <property type="component" value="Unassembled WGS sequence"/>
</dbReference>
<dbReference type="EMBL" id="RCML01000673">
    <property type="protein sequence ID" value="KAG2971354.1"/>
    <property type="molecule type" value="Genomic_DNA"/>
</dbReference>
<feature type="region of interest" description="Disordered" evidence="1">
    <location>
        <begin position="104"/>
        <end position="179"/>
    </location>
</feature>
<sequence length="179" mass="19787">MREYKKALKVLQDIAALFKHGEYSAITRFTGRLTETTEADDFKDMETVDLVTGEAESDELSTADRSDESASASVQTTQLGMSSEQVETNIDQLGTDEVQVGTDEAQVGTLAQKEVIAESNEGRTRSVNLDDEEDMFELRSPPKASGRPKQKPKAAKTKRNLTITWSKKMSRCTKTNSIS</sequence>
<dbReference type="OrthoDB" id="111790at2759"/>
<evidence type="ECO:0000313" key="7">
    <source>
        <dbReference type="EMBL" id="RAW31218.1"/>
    </source>
</evidence>
<dbReference type="EMBL" id="RCMG01000834">
    <property type="protein sequence ID" value="KAG2845509.1"/>
    <property type="molecule type" value="Genomic_DNA"/>
</dbReference>
<name>A0A329S6B4_9STRA</name>
<evidence type="ECO:0000313" key="8">
    <source>
        <dbReference type="Proteomes" id="UP000251314"/>
    </source>
</evidence>
<dbReference type="AlphaFoldDB" id="A0A329S6B4"/>
<dbReference type="Proteomes" id="UP000760860">
    <property type="component" value="Unassembled WGS sequence"/>
</dbReference>